<dbReference type="PANTHER" id="PTHR43579:SF1">
    <property type="entry name" value="NEUTRAL METALLOPROTEINASE"/>
    <property type="match status" value="1"/>
</dbReference>
<organism evidence="12 13">
    <name type="scientific">Mycolicibacter kumamotonensis</name>
    <dbReference type="NCBI Taxonomy" id="354243"/>
    <lineage>
        <taxon>Bacteria</taxon>
        <taxon>Bacillati</taxon>
        <taxon>Actinomycetota</taxon>
        <taxon>Actinomycetes</taxon>
        <taxon>Mycobacteriales</taxon>
        <taxon>Mycobacteriaceae</taxon>
        <taxon>Mycolicibacter</taxon>
    </lineage>
</organism>
<evidence type="ECO:0000256" key="2">
    <source>
        <dbReference type="ARBA" id="ARBA00022670"/>
    </source>
</evidence>
<dbReference type="InterPro" id="IPR052759">
    <property type="entry name" value="Metalloprotease_M4"/>
</dbReference>
<dbReference type="GO" id="GO:0005576">
    <property type="term" value="C:extracellular region"/>
    <property type="evidence" value="ECO:0007669"/>
    <property type="project" value="UniProtKB-SubCell"/>
</dbReference>
<feature type="active site" evidence="7">
    <location>
        <position position="174"/>
    </location>
</feature>
<dbReference type="SUPFAM" id="SSF55486">
    <property type="entry name" value="Metalloproteases ('zincins'), catalytic domain"/>
    <property type="match status" value="1"/>
</dbReference>
<feature type="domain" description="Peptidase M4" evidence="9">
    <location>
        <begin position="105"/>
        <end position="181"/>
    </location>
</feature>
<evidence type="ECO:0000256" key="8">
    <source>
        <dbReference type="RuleBase" id="RU366073"/>
    </source>
</evidence>
<comment type="caution">
    <text evidence="12">The sequence shown here is derived from an EMBL/GenBank/DDBJ whole genome shotgun (WGS) entry which is preliminary data.</text>
</comment>
<evidence type="ECO:0000259" key="9">
    <source>
        <dbReference type="Pfam" id="PF01447"/>
    </source>
</evidence>
<evidence type="ECO:0000256" key="4">
    <source>
        <dbReference type="ARBA" id="ARBA00022801"/>
    </source>
</evidence>
<dbReference type="RefSeq" id="WP_065286950.1">
    <property type="nucleotide sequence ID" value="NZ_JAACYR010000073.1"/>
</dbReference>
<keyword evidence="6 8" id="KW-0482">Metalloprotease</keyword>
<dbReference type="Gene3D" id="3.10.170.10">
    <property type="match status" value="1"/>
</dbReference>
<keyword evidence="5 8" id="KW-0862">Zinc</keyword>
<dbReference type="OrthoDB" id="291295at2"/>
<proteinExistence type="inferred from homology"/>
<dbReference type="CDD" id="cd09597">
    <property type="entry name" value="M4_TLP"/>
    <property type="match status" value="1"/>
</dbReference>
<accession>A0A1B8SM23</accession>
<keyword evidence="2 8" id="KW-0645">Protease</keyword>
<keyword evidence="13" id="KW-1185">Reference proteome</keyword>
<evidence type="ECO:0000313" key="12">
    <source>
        <dbReference type="EMBL" id="OBY33733.1"/>
    </source>
</evidence>
<evidence type="ECO:0000256" key="7">
    <source>
        <dbReference type="PIRSR" id="PIRSR623612-1"/>
    </source>
</evidence>
<evidence type="ECO:0000313" key="13">
    <source>
        <dbReference type="Proteomes" id="UP000092668"/>
    </source>
</evidence>
<dbReference type="Proteomes" id="UP000092668">
    <property type="component" value="Unassembled WGS sequence"/>
</dbReference>
<dbReference type="Gene3D" id="1.10.390.10">
    <property type="entry name" value="Neutral Protease Domain 2"/>
    <property type="match status" value="1"/>
</dbReference>
<evidence type="ECO:0000256" key="3">
    <source>
        <dbReference type="ARBA" id="ARBA00022723"/>
    </source>
</evidence>
<comment type="cofactor">
    <cofactor evidence="8">
        <name>Zn(2+)</name>
        <dbReference type="ChEBI" id="CHEBI:29105"/>
    </cofactor>
</comment>
<dbReference type="EMBL" id="JAACYR010000073">
    <property type="protein sequence ID" value="NDJ91042.1"/>
    <property type="molecule type" value="Genomic_DNA"/>
</dbReference>
<sequence>MHSNCGCFIVPKDVLEELAADESLSARSRQALRDTGALEPVWRQLRTAQIRAAQAGMLFTGQAIANRLASQPESTVFNCKNTRSLPGAPVLNPDSSADATAGRVHRETLAVADFYAQCFGRNSVDDAGMTLVSSIHYDVHYSNAFWNGTQMTYGDGDGEVFVDFTTSTDVIGHELTHGVTQFTAGLNYSNEAGGLNESVSDVFGTMFRQWRKSQTVDQADWLIGADIIGPKAAAKGYTCLRDMADPGAQHCLSRQPGHYRDYVPGGDPHTNSGIPNRAFYLAAKTIGGQSWEKAGKAWYAALTSPKATPNMKMKSFANLTRSAAKSLFAADTAVYSAIDAAWEAVGIA</sequence>
<dbReference type="EMBL" id="LFOE01000001">
    <property type="protein sequence ID" value="OBY33733.1"/>
    <property type="molecule type" value="Genomic_DNA"/>
</dbReference>
<dbReference type="Proteomes" id="UP000466523">
    <property type="component" value="Unassembled WGS sequence"/>
</dbReference>
<dbReference type="STRING" id="354243.BST28_17810"/>
<dbReference type="PANTHER" id="PTHR43579">
    <property type="match status" value="1"/>
</dbReference>
<keyword evidence="4 8" id="KW-0378">Hydrolase</keyword>
<evidence type="ECO:0000313" key="11">
    <source>
        <dbReference type="EMBL" id="NDJ91042.1"/>
    </source>
</evidence>
<dbReference type="AlphaFoldDB" id="A0A1B8SM23"/>
<reference evidence="11 14" key="2">
    <citation type="submission" date="2020-01" db="EMBL/GenBank/DDBJ databases">
        <authorList>
            <person name="Sanchez-Estrada R."/>
            <person name="Gonzalez-Y-Merchand J.A."/>
            <person name="Rivera-Gutierrez S."/>
        </authorList>
    </citation>
    <scope>NUCLEOTIDE SEQUENCE [LARGE SCALE GENOMIC DNA]</scope>
    <source>
        <strain evidence="11 14">CST 7247</strain>
    </source>
</reference>
<keyword evidence="8" id="KW-0964">Secreted</keyword>
<dbReference type="InterPro" id="IPR023612">
    <property type="entry name" value="Peptidase_M4"/>
</dbReference>
<dbReference type="InterPro" id="IPR027268">
    <property type="entry name" value="Peptidase_M4/M1_CTD_sf"/>
</dbReference>
<dbReference type="Pfam" id="PF01447">
    <property type="entry name" value="Peptidase_M4"/>
    <property type="match status" value="1"/>
</dbReference>
<dbReference type="PRINTS" id="PR00730">
    <property type="entry name" value="THERMOLYSIN"/>
</dbReference>
<comment type="subcellular location">
    <subcellularLocation>
        <location evidence="8">Secreted</location>
    </subcellularLocation>
</comment>
<evidence type="ECO:0000259" key="10">
    <source>
        <dbReference type="Pfam" id="PF02868"/>
    </source>
</evidence>
<protein>
    <recommendedName>
        <fullName evidence="8">Neutral metalloproteinase</fullName>
        <ecNumber evidence="8">3.4.24.-</ecNumber>
    </recommendedName>
</protein>
<dbReference type="EC" id="3.4.24.-" evidence="8"/>
<dbReference type="InterPro" id="IPR001570">
    <property type="entry name" value="Peptidase_M4_C_domain"/>
</dbReference>
<evidence type="ECO:0000313" key="14">
    <source>
        <dbReference type="Proteomes" id="UP000466523"/>
    </source>
</evidence>
<evidence type="ECO:0000256" key="6">
    <source>
        <dbReference type="ARBA" id="ARBA00023049"/>
    </source>
</evidence>
<evidence type="ECO:0000256" key="5">
    <source>
        <dbReference type="ARBA" id="ARBA00022833"/>
    </source>
</evidence>
<comment type="function">
    <text evidence="8">Extracellular zinc metalloprotease.</text>
</comment>
<reference evidence="12 13" key="1">
    <citation type="submission" date="2015-06" db="EMBL/GenBank/DDBJ databases">
        <title>Genome sequence of Mycobacterium kumamotonense strain Roo.</title>
        <authorList>
            <person name="Greninger A.L."/>
            <person name="Cunningham G."/>
            <person name="Miller S."/>
        </authorList>
    </citation>
    <scope>NUCLEOTIDE SEQUENCE [LARGE SCALE GENOMIC DNA]</scope>
    <source>
        <strain evidence="12 13">Roo</strain>
    </source>
</reference>
<keyword evidence="3" id="KW-0479">Metal-binding</keyword>
<dbReference type="PATRIC" id="fig|354243.3.peg.467"/>
<evidence type="ECO:0000256" key="1">
    <source>
        <dbReference type="ARBA" id="ARBA00009388"/>
    </source>
</evidence>
<dbReference type="InterPro" id="IPR013856">
    <property type="entry name" value="Peptidase_M4_domain"/>
</dbReference>
<dbReference type="GO" id="GO:0006508">
    <property type="term" value="P:proteolysis"/>
    <property type="evidence" value="ECO:0007669"/>
    <property type="project" value="UniProtKB-KW"/>
</dbReference>
<dbReference type="GO" id="GO:0046872">
    <property type="term" value="F:metal ion binding"/>
    <property type="evidence" value="ECO:0007669"/>
    <property type="project" value="UniProtKB-UniRule"/>
</dbReference>
<feature type="active site" description="Proton donor" evidence="7">
    <location>
        <position position="269"/>
    </location>
</feature>
<dbReference type="GO" id="GO:0004222">
    <property type="term" value="F:metalloendopeptidase activity"/>
    <property type="evidence" value="ECO:0007669"/>
    <property type="project" value="UniProtKB-UniRule"/>
</dbReference>
<feature type="domain" description="Peptidase M4 C-terminal" evidence="10">
    <location>
        <begin position="184"/>
        <end position="347"/>
    </location>
</feature>
<name>A0A1B8SM23_9MYCO</name>
<gene>
    <name evidence="12" type="ORF">ACT18_02210</name>
    <name evidence="11" type="ORF">GWR20_18125</name>
</gene>
<dbReference type="Pfam" id="PF02868">
    <property type="entry name" value="Peptidase_M4_C"/>
    <property type="match status" value="1"/>
</dbReference>
<comment type="similarity">
    <text evidence="1 8">Belongs to the peptidase M4 family.</text>
</comment>